<dbReference type="KEGG" id="crq:GCK72_018576"/>
<dbReference type="HOGENOM" id="CLU_101517_0_0_1"/>
<gene>
    <name evidence="3" type="ORF">CRE_27254</name>
</gene>
<organism evidence="4">
    <name type="scientific">Caenorhabditis remanei</name>
    <name type="common">Caenorhabditis vulgaris</name>
    <dbReference type="NCBI Taxonomy" id="31234"/>
    <lineage>
        <taxon>Eukaryota</taxon>
        <taxon>Metazoa</taxon>
        <taxon>Ecdysozoa</taxon>
        <taxon>Nematoda</taxon>
        <taxon>Chromadorea</taxon>
        <taxon>Rhabditida</taxon>
        <taxon>Rhabditina</taxon>
        <taxon>Rhabditomorpha</taxon>
        <taxon>Rhabditoidea</taxon>
        <taxon>Rhabditidae</taxon>
        <taxon>Peloderinae</taxon>
        <taxon>Caenorhabditis</taxon>
    </lineage>
</organism>
<dbReference type="OrthoDB" id="5849774at2759"/>
<keyword evidence="1" id="KW-1133">Transmembrane helix</keyword>
<keyword evidence="2" id="KW-0732">Signal</keyword>
<keyword evidence="1" id="KW-0472">Membrane</keyword>
<sequence>MFSSYSVIFLFFSLFSVVSTTGHLRLELTASNDFSLQLKTNSSFQVLLLNMGSTRIVSFHPRVHQETIQITFFKRRNAPQTQIYQMKTSDVANYQTFVFSDTVLLVQSLFECDNGFVGEYCLEKHTTPSSNTSNTSGSTIQQVSVIHPSTINSAVNINNFICGTLVIITVILLVLIIIIIYFFLRSGQQNVYIRPQTSSLTKTKCQISLEDSRCQSPETVRYSAAPTNSITISL</sequence>
<accession>E3LPA9</accession>
<dbReference type="RefSeq" id="XP_003114356.2">
    <property type="nucleotide sequence ID" value="XM_003114308.2"/>
</dbReference>
<name>E3LPA9_CAERE</name>
<dbReference type="PANTHER" id="PTHR35855">
    <property type="entry name" value="PROTEIN CBG11437-RELATED"/>
    <property type="match status" value="1"/>
</dbReference>
<dbReference type="EMBL" id="DS268412">
    <property type="protein sequence ID" value="EFP05694.1"/>
    <property type="molecule type" value="Genomic_DNA"/>
</dbReference>
<evidence type="ECO:0000313" key="3">
    <source>
        <dbReference type="EMBL" id="EFP05694.1"/>
    </source>
</evidence>
<proteinExistence type="predicted"/>
<dbReference type="InParanoid" id="E3LPA9"/>
<dbReference type="GeneID" id="9814861"/>
<protein>
    <submittedName>
        <fullName evidence="3">Uncharacterized protein</fullName>
    </submittedName>
</protein>
<feature type="transmembrane region" description="Helical" evidence="1">
    <location>
        <begin position="165"/>
        <end position="184"/>
    </location>
</feature>
<keyword evidence="4" id="KW-1185">Reference proteome</keyword>
<feature type="signal peptide" evidence="2">
    <location>
        <begin position="1"/>
        <end position="20"/>
    </location>
</feature>
<evidence type="ECO:0000313" key="4">
    <source>
        <dbReference type="Proteomes" id="UP000008281"/>
    </source>
</evidence>
<dbReference type="OMA" id="CTICILI"/>
<dbReference type="eggNOG" id="ENOG502RVVX">
    <property type="taxonomic scope" value="Eukaryota"/>
</dbReference>
<dbReference type="InterPro" id="IPR053132">
    <property type="entry name" value="Mesendoderm_Regulator"/>
</dbReference>
<evidence type="ECO:0000256" key="2">
    <source>
        <dbReference type="SAM" id="SignalP"/>
    </source>
</evidence>
<dbReference type="CTD" id="9814861"/>
<reference evidence="3" key="1">
    <citation type="submission" date="2007-07" db="EMBL/GenBank/DDBJ databases">
        <title>PCAP assembly of the Caenorhabditis remanei genome.</title>
        <authorList>
            <consortium name="The Caenorhabditis remanei Sequencing Consortium"/>
            <person name="Wilson R.K."/>
        </authorList>
    </citation>
    <scope>NUCLEOTIDE SEQUENCE [LARGE SCALE GENOMIC DNA]</scope>
    <source>
        <strain evidence="3">PB4641</strain>
    </source>
</reference>
<dbReference type="Proteomes" id="UP000008281">
    <property type="component" value="Unassembled WGS sequence"/>
</dbReference>
<feature type="chain" id="PRO_5003175335" evidence="2">
    <location>
        <begin position="21"/>
        <end position="234"/>
    </location>
</feature>
<keyword evidence="1" id="KW-0812">Transmembrane</keyword>
<evidence type="ECO:0000256" key="1">
    <source>
        <dbReference type="SAM" id="Phobius"/>
    </source>
</evidence>
<dbReference type="PANTHER" id="PTHR35855:SF1">
    <property type="entry name" value="CUB DOMAIN-CONTAINING PROTEIN-RELATED"/>
    <property type="match status" value="1"/>
</dbReference>
<dbReference type="FunCoup" id="E3LPA9">
    <property type="interactions" value="314"/>
</dbReference>
<dbReference type="AlphaFoldDB" id="E3LPA9"/>